<proteinExistence type="predicted"/>
<dbReference type="Proteomes" id="UP001218218">
    <property type="component" value="Unassembled WGS sequence"/>
</dbReference>
<organism evidence="1 2">
    <name type="scientific">Mycena albidolilacea</name>
    <dbReference type="NCBI Taxonomy" id="1033008"/>
    <lineage>
        <taxon>Eukaryota</taxon>
        <taxon>Fungi</taxon>
        <taxon>Dikarya</taxon>
        <taxon>Basidiomycota</taxon>
        <taxon>Agaricomycotina</taxon>
        <taxon>Agaricomycetes</taxon>
        <taxon>Agaricomycetidae</taxon>
        <taxon>Agaricales</taxon>
        <taxon>Marasmiineae</taxon>
        <taxon>Mycenaceae</taxon>
        <taxon>Mycena</taxon>
    </lineage>
</organism>
<evidence type="ECO:0000313" key="1">
    <source>
        <dbReference type="EMBL" id="KAJ7358534.1"/>
    </source>
</evidence>
<protein>
    <submittedName>
        <fullName evidence="1">Uncharacterized protein</fullName>
    </submittedName>
</protein>
<name>A0AAD7AHD9_9AGAR</name>
<evidence type="ECO:0000313" key="2">
    <source>
        <dbReference type="Proteomes" id="UP001218218"/>
    </source>
</evidence>
<comment type="caution">
    <text evidence="1">The sequence shown here is derived from an EMBL/GenBank/DDBJ whole genome shotgun (WGS) entry which is preliminary data.</text>
</comment>
<dbReference type="EMBL" id="JARIHO010000007">
    <property type="protein sequence ID" value="KAJ7358534.1"/>
    <property type="molecule type" value="Genomic_DNA"/>
</dbReference>
<keyword evidence="2" id="KW-1185">Reference proteome</keyword>
<reference evidence="1" key="1">
    <citation type="submission" date="2023-03" db="EMBL/GenBank/DDBJ databases">
        <title>Massive genome expansion in bonnet fungi (Mycena s.s.) driven by repeated elements and novel gene families across ecological guilds.</title>
        <authorList>
            <consortium name="Lawrence Berkeley National Laboratory"/>
            <person name="Harder C.B."/>
            <person name="Miyauchi S."/>
            <person name="Viragh M."/>
            <person name="Kuo A."/>
            <person name="Thoen E."/>
            <person name="Andreopoulos B."/>
            <person name="Lu D."/>
            <person name="Skrede I."/>
            <person name="Drula E."/>
            <person name="Henrissat B."/>
            <person name="Morin E."/>
            <person name="Kohler A."/>
            <person name="Barry K."/>
            <person name="LaButti K."/>
            <person name="Morin E."/>
            <person name="Salamov A."/>
            <person name="Lipzen A."/>
            <person name="Mereny Z."/>
            <person name="Hegedus B."/>
            <person name="Baldrian P."/>
            <person name="Stursova M."/>
            <person name="Weitz H."/>
            <person name="Taylor A."/>
            <person name="Grigoriev I.V."/>
            <person name="Nagy L.G."/>
            <person name="Martin F."/>
            <person name="Kauserud H."/>
        </authorList>
    </citation>
    <scope>NUCLEOTIDE SEQUENCE</scope>
    <source>
        <strain evidence="1">CBHHK002</strain>
    </source>
</reference>
<gene>
    <name evidence="1" type="ORF">DFH08DRAFT_953665</name>
</gene>
<dbReference type="AlphaFoldDB" id="A0AAD7AHD9"/>
<sequence>MNVDPTTASLGWKESLERHNYAHHRLSTAQDLSDAFKHLVALQKSLRCKEPIIMEIVNLITRQTEKQSEIAIAIPELENIKAGLTCALHPGKNRWCYVMPPDSTHLREPVALGIEHAGLWARKIHDGEASDDCVNPPNVFKFDKMANEVALERSALHAVVDRLSSPQFTFTLAMESDSSGDSSDNDDDALTIVDVL</sequence>
<accession>A0AAD7AHD9</accession>